<reference evidence="1 2" key="1">
    <citation type="journal article" date="2014" name="Genome Announc.">
        <title>Draft genome sequences of six enterohepatic helicobacter species isolated from humans and one from rhesus macaques.</title>
        <authorList>
            <person name="Shen Z."/>
            <person name="Sheh A."/>
            <person name="Young S.K."/>
            <person name="Abouelliel A."/>
            <person name="Ward D.V."/>
            <person name="Earl A.M."/>
            <person name="Fox J.G."/>
        </authorList>
    </citation>
    <scope>NUCLEOTIDE SEQUENCE [LARGE SCALE GENOMIC DNA]</scope>
    <source>
        <strain evidence="1 2">ATCC 43879</strain>
    </source>
</reference>
<accession>C3XHU7</accession>
<name>C3XHU7_9HELI</name>
<dbReference type="EMBL" id="ACDN02000010">
    <property type="protein sequence ID" value="EEO24586.2"/>
    <property type="molecule type" value="Genomic_DNA"/>
</dbReference>
<dbReference type="eggNOG" id="ENOG502ZACE">
    <property type="taxonomic scope" value="Bacteria"/>
</dbReference>
<sequence length="349" mass="40871">MNKIIEITHQVSSPPPPPIITAFYKLDLATQSTKSYKAKRTTQTYLEYFSFLSKLQNNFIIYTNEDIDSEIYAMRSLYGLESKTIIIHKDLESFDTKALDSIRKVFKDYNQAADRFDPEHPPHTSPEYNYLMYCKSFFVCDALHNPLTKPYLNEQILWLDFGYNFNGAMFVDSNEFDFILTPQAPLIDSKINLFCLGRKDDRALPHILLKGSENFLIGGCLYGSKEAWKSFNECMQKALQAFVSFNIMDDDQKLYIWCVRNFPDIFNILYIDDWFNALFYFMEESKRKSVSTTKDSILRDSLLTFEQYQNQCQNIENTESSQKTTKKRNIGRKIIDKIQNKIKKISSNK</sequence>
<dbReference type="OrthoDB" id="5678609at2"/>
<dbReference type="HOGENOM" id="CLU_084735_0_0_7"/>
<protein>
    <recommendedName>
        <fullName evidence="3">Protein YibB</fullName>
    </recommendedName>
</protein>
<dbReference type="AlphaFoldDB" id="C3XHU7"/>
<evidence type="ECO:0000313" key="2">
    <source>
        <dbReference type="Proteomes" id="UP000005085"/>
    </source>
</evidence>
<comment type="caution">
    <text evidence="1">The sequence shown here is derived from an EMBL/GenBank/DDBJ whole genome shotgun (WGS) entry which is preliminary data.</text>
</comment>
<dbReference type="RefSeq" id="WP_020995557.1">
    <property type="nucleotide sequence ID" value="NZ_KI392033.1"/>
</dbReference>
<dbReference type="Proteomes" id="UP000005085">
    <property type="component" value="Unassembled WGS sequence"/>
</dbReference>
<dbReference type="Pfam" id="PF09612">
    <property type="entry name" value="HtrL_YibB"/>
    <property type="match status" value="1"/>
</dbReference>
<evidence type="ECO:0000313" key="1">
    <source>
        <dbReference type="EMBL" id="EEO24586.2"/>
    </source>
</evidence>
<dbReference type="InterPro" id="IPR011735">
    <property type="entry name" value="WlaTC/HtrL_glycosyltransf"/>
</dbReference>
<proteinExistence type="predicted"/>
<evidence type="ECO:0008006" key="3">
    <source>
        <dbReference type="Google" id="ProtNLM"/>
    </source>
</evidence>
<keyword evidence="2" id="KW-1185">Reference proteome</keyword>
<organism evidence="1 2">
    <name type="scientific">Helicobacter bilis ATCC 43879</name>
    <dbReference type="NCBI Taxonomy" id="613026"/>
    <lineage>
        <taxon>Bacteria</taxon>
        <taxon>Pseudomonadati</taxon>
        <taxon>Campylobacterota</taxon>
        <taxon>Epsilonproteobacteria</taxon>
        <taxon>Campylobacterales</taxon>
        <taxon>Helicobacteraceae</taxon>
        <taxon>Helicobacter</taxon>
    </lineage>
</organism>
<gene>
    <name evidence="1" type="ORF">HRAG_01643</name>
</gene>